<evidence type="ECO:0000313" key="1">
    <source>
        <dbReference type="EMBL" id="MPC28008.1"/>
    </source>
</evidence>
<dbReference type="Proteomes" id="UP000324222">
    <property type="component" value="Unassembled WGS sequence"/>
</dbReference>
<dbReference type="OrthoDB" id="431378at2759"/>
<dbReference type="AlphaFoldDB" id="A0A5B7E2M2"/>
<keyword evidence="2" id="KW-1185">Reference proteome</keyword>
<organism evidence="1 2">
    <name type="scientific">Portunus trituberculatus</name>
    <name type="common">Swimming crab</name>
    <name type="synonym">Neptunus trituberculatus</name>
    <dbReference type="NCBI Taxonomy" id="210409"/>
    <lineage>
        <taxon>Eukaryota</taxon>
        <taxon>Metazoa</taxon>
        <taxon>Ecdysozoa</taxon>
        <taxon>Arthropoda</taxon>
        <taxon>Crustacea</taxon>
        <taxon>Multicrustacea</taxon>
        <taxon>Malacostraca</taxon>
        <taxon>Eumalacostraca</taxon>
        <taxon>Eucarida</taxon>
        <taxon>Decapoda</taxon>
        <taxon>Pleocyemata</taxon>
        <taxon>Brachyura</taxon>
        <taxon>Eubrachyura</taxon>
        <taxon>Portunoidea</taxon>
        <taxon>Portunidae</taxon>
        <taxon>Portuninae</taxon>
        <taxon>Portunus</taxon>
    </lineage>
</organism>
<gene>
    <name evidence="1" type="ORF">E2C01_021201</name>
</gene>
<reference evidence="1 2" key="1">
    <citation type="submission" date="2019-05" db="EMBL/GenBank/DDBJ databases">
        <title>Another draft genome of Portunus trituberculatus and its Hox gene families provides insights of decapod evolution.</title>
        <authorList>
            <person name="Jeong J.-H."/>
            <person name="Song I."/>
            <person name="Kim S."/>
            <person name="Choi T."/>
            <person name="Kim D."/>
            <person name="Ryu S."/>
            <person name="Kim W."/>
        </authorList>
    </citation>
    <scope>NUCLEOTIDE SEQUENCE [LARGE SCALE GENOMIC DNA]</scope>
    <source>
        <tissue evidence="1">Muscle</tissue>
    </source>
</reference>
<comment type="caution">
    <text evidence="1">The sequence shown here is derived from an EMBL/GenBank/DDBJ whole genome shotgun (WGS) entry which is preliminary data.</text>
</comment>
<protein>
    <submittedName>
        <fullName evidence="1">Uncharacterized protein</fullName>
    </submittedName>
</protein>
<proteinExistence type="predicted"/>
<name>A0A5B7E2M2_PORTR</name>
<sequence length="80" mass="8967">MKFRKGDNTYKELLERSVAHCRQSDKMASGEHTATFNEDQIEELCETFNTALSGVLSVCTGSYWGKFRAEALGEVVPFSI</sequence>
<dbReference type="EMBL" id="VSRR010001840">
    <property type="protein sequence ID" value="MPC28008.1"/>
    <property type="molecule type" value="Genomic_DNA"/>
</dbReference>
<accession>A0A5B7E2M2</accession>
<evidence type="ECO:0000313" key="2">
    <source>
        <dbReference type="Proteomes" id="UP000324222"/>
    </source>
</evidence>